<comment type="caution">
    <text evidence="2">The sequence shown here is derived from an EMBL/GenBank/DDBJ whole genome shotgun (WGS) entry which is preliminary data.</text>
</comment>
<organism evidence="2 3">
    <name type="scientific">Solemya pervernicosa gill symbiont</name>
    <dbReference type="NCBI Taxonomy" id="642797"/>
    <lineage>
        <taxon>Bacteria</taxon>
        <taxon>Pseudomonadati</taxon>
        <taxon>Pseudomonadota</taxon>
        <taxon>Gammaproteobacteria</taxon>
        <taxon>sulfur-oxidizing symbionts</taxon>
    </lineage>
</organism>
<dbReference type="Pfam" id="PF08463">
    <property type="entry name" value="EcoEI_R_C"/>
    <property type="match status" value="1"/>
</dbReference>
<dbReference type="GO" id="GO:0003824">
    <property type="term" value="F:catalytic activity"/>
    <property type="evidence" value="ECO:0007669"/>
    <property type="project" value="InterPro"/>
</dbReference>
<dbReference type="InterPro" id="IPR013670">
    <property type="entry name" value="EcoEI_R_C_dom"/>
</dbReference>
<name>A0A1T2L733_9GAMM</name>
<evidence type="ECO:0000313" key="3">
    <source>
        <dbReference type="Proteomes" id="UP000191110"/>
    </source>
</evidence>
<dbReference type="GO" id="GO:0006304">
    <property type="term" value="P:DNA modification"/>
    <property type="evidence" value="ECO:0007669"/>
    <property type="project" value="InterPro"/>
</dbReference>
<dbReference type="Proteomes" id="UP000191110">
    <property type="component" value="Unassembled WGS sequence"/>
</dbReference>
<sequence>MYPCECEKRPKVKVKLSDGKARNIKDIIVTTFWGPDGKPMSAAQFVEYLYGQVPELFKSEDELRALWSQPDTRQKLLDQLEEKGFGFEQFEEMKDIVEAKDSDVYDVLAYVAFAAPTVTRVERVDEHKGIIFSNYDYKQQEFIDFVLAQYVKEGVGELATEKLSDLLELRYHNVNDAVAELGAPVKIREVFVEFQKYLYMQV</sequence>
<dbReference type="GO" id="GO:0003677">
    <property type="term" value="F:DNA binding"/>
    <property type="evidence" value="ECO:0007669"/>
    <property type="project" value="InterPro"/>
</dbReference>
<evidence type="ECO:0000259" key="1">
    <source>
        <dbReference type="Pfam" id="PF08463"/>
    </source>
</evidence>
<protein>
    <recommendedName>
        <fullName evidence="1">EcoEI R protein C-terminal domain-containing protein</fullName>
    </recommendedName>
</protein>
<proteinExistence type="predicted"/>
<evidence type="ECO:0000313" key="2">
    <source>
        <dbReference type="EMBL" id="OOZ40915.1"/>
    </source>
</evidence>
<gene>
    <name evidence="2" type="ORF">BOW53_06160</name>
</gene>
<dbReference type="AlphaFoldDB" id="A0A1T2L733"/>
<dbReference type="EMBL" id="MPRL01000016">
    <property type="protein sequence ID" value="OOZ40915.1"/>
    <property type="molecule type" value="Genomic_DNA"/>
</dbReference>
<keyword evidence="3" id="KW-1185">Reference proteome</keyword>
<reference evidence="2 3" key="1">
    <citation type="submission" date="2016-11" db="EMBL/GenBank/DDBJ databases">
        <title>Mixed transmission modes and dynamic genome evolution in an obligate animal-bacterial symbiosis.</title>
        <authorList>
            <person name="Russell S.L."/>
            <person name="Corbett-Detig R.B."/>
            <person name="Cavanaugh C.M."/>
        </authorList>
    </citation>
    <scope>NUCLEOTIDE SEQUENCE [LARGE SCALE GENOMIC DNA]</scope>
    <source>
        <strain evidence="2">Sveles-Q1</strain>
    </source>
</reference>
<accession>A0A1T2L733</accession>
<feature type="domain" description="EcoEI R protein C-terminal" evidence="1">
    <location>
        <begin position="44"/>
        <end position="199"/>
    </location>
</feature>